<dbReference type="GO" id="GO:0003677">
    <property type="term" value="F:DNA binding"/>
    <property type="evidence" value="ECO:0007669"/>
    <property type="project" value="UniProtKB-KW"/>
</dbReference>
<dbReference type="SMART" id="SM00338">
    <property type="entry name" value="BRLZ"/>
    <property type="match status" value="1"/>
</dbReference>
<feature type="region of interest" description="Disordered" evidence="8">
    <location>
        <begin position="183"/>
        <end position="292"/>
    </location>
</feature>
<comment type="similarity">
    <text evidence="2">Belongs to the bZIP family.</text>
</comment>
<evidence type="ECO:0000259" key="9">
    <source>
        <dbReference type="PROSITE" id="PS50217"/>
    </source>
</evidence>
<dbReference type="Proteomes" id="UP000612055">
    <property type="component" value="Unassembled WGS sequence"/>
</dbReference>
<dbReference type="GO" id="GO:0005634">
    <property type="term" value="C:nucleus"/>
    <property type="evidence" value="ECO:0007669"/>
    <property type="project" value="UniProtKB-SubCell"/>
</dbReference>
<dbReference type="PROSITE" id="PS50217">
    <property type="entry name" value="BZIP"/>
    <property type="match status" value="1"/>
</dbReference>
<dbReference type="Gene3D" id="1.20.5.170">
    <property type="match status" value="1"/>
</dbReference>
<name>A0A835XMZ7_9CHLO</name>
<dbReference type="Pfam" id="PF00170">
    <property type="entry name" value="bZIP_1"/>
    <property type="match status" value="1"/>
</dbReference>
<keyword evidence="11" id="KW-1185">Reference proteome</keyword>
<keyword evidence="7" id="KW-0175">Coiled coil</keyword>
<feature type="compositionally biased region" description="Acidic residues" evidence="8">
    <location>
        <begin position="83"/>
        <end position="94"/>
    </location>
</feature>
<keyword evidence="3" id="KW-0805">Transcription regulation</keyword>
<feature type="compositionally biased region" description="Low complexity" evidence="8">
    <location>
        <begin position="215"/>
        <end position="263"/>
    </location>
</feature>
<feature type="region of interest" description="Disordered" evidence="8">
    <location>
        <begin position="1"/>
        <end position="136"/>
    </location>
</feature>
<protein>
    <recommendedName>
        <fullName evidence="9">BZIP domain-containing protein</fullName>
    </recommendedName>
</protein>
<comment type="subcellular location">
    <subcellularLocation>
        <location evidence="1">Nucleus</location>
    </subcellularLocation>
</comment>
<keyword evidence="4" id="KW-0238">DNA-binding</keyword>
<comment type="caution">
    <text evidence="10">The sequence shown here is derived from an EMBL/GenBank/DDBJ whole genome shotgun (WGS) entry which is preliminary data.</text>
</comment>
<dbReference type="EMBL" id="JAEHOE010000112">
    <property type="protein sequence ID" value="KAG2486435.1"/>
    <property type="molecule type" value="Genomic_DNA"/>
</dbReference>
<evidence type="ECO:0000256" key="3">
    <source>
        <dbReference type="ARBA" id="ARBA00023015"/>
    </source>
</evidence>
<sequence>MESGPHAKAQAQLPPGASQQQPDSKLEQPTSSLPPGPSLTASQRGELELAKQRAEKAKAATGRKTPAPSGGARRGRAMSQPVSDDDDDDDDGDELGALSPDEQERRAGGTDKDARRLKRLLRNRVSAQQARERKKAYVVSLEDQVREQQEHIAALETRVEAVEGQNTALRNIIRTMRGFADAPAGPQGAAPPAGPAAAAPGAGAGGGGGPPPPAAAAGAPQRRAGQPAQAPSAANPAAAAANPAATSAAAAAPHPASAALPPQRMSASGQIARPQLPPPPQPVAAPAAAAAQLTPETGLAAAAVPGPHLLRPHPHQLPPSGAGPNPHCLSMRPGVPPHHPHPHAQPHAHQQHQPWAARGPAGLGAAVPVAGGGLGLEMDVEDMGDAGVVPPAVEVWDSMDDL</sequence>
<dbReference type="PROSITE" id="PS00036">
    <property type="entry name" value="BZIP_BASIC"/>
    <property type="match status" value="1"/>
</dbReference>
<accession>A0A835XMZ7</accession>
<dbReference type="InterPro" id="IPR046347">
    <property type="entry name" value="bZIP_sf"/>
</dbReference>
<evidence type="ECO:0000256" key="4">
    <source>
        <dbReference type="ARBA" id="ARBA00023125"/>
    </source>
</evidence>
<organism evidence="10 11">
    <name type="scientific">Edaphochlamys debaryana</name>
    <dbReference type="NCBI Taxonomy" id="47281"/>
    <lineage>
        <taxon>Eukaryota</taxon>
        <taxon>Viridiplantae</taxon>
        <taxon>Chlorophyta</taxon>
        <taxon>core chlorophytes</taxon>
        <taxon>Chlorophyceae</taxon>
        <taxon>CS clade</taxon>
        <taxon>Chlamydomonadales</taxon>
        <taxon>Chlamydomonadales incertae sedis</taxon>
        <taxon>Edaphochlamys</taxon>
    </lineage>
</organism>
<dbReference type="OrthoDB" id="674948at2759"/>
<evidence type="ECO:0000256" key="5">
    <source>
        <dbReference type="ARBA" id="ARBA00023163"/>
    </source>
</evidence>
<feature type="compositionally biased region" description="Basic and acidic residues" evidence="8">
    <location>
        <begin position="45"/>
        <end position="58"/>
    </location>
</feature>
<dbReference type="CDD" id="cd14704">
    <property type="entry name" value="bZIP_HY5-like"/>
    <property type="match status" value="1"/>
</dbReference>
<keyword evidence="5" id="KW-0804">Transcription</keyword>
<proteinExistence type="inferred from homology"/>
<feature type="compositionally biased region" description="Basic and acidic residues" evidence="8">
    <location>
        <begin position="102"/>
        <end position="114"/>
    </location>
</feature>
<evidence type="ECO:0000256" key="8">
    <source>
        <dbReference type="SAM" id="MobiDB-lite"/>
    </source>
</evidence>
<evidence type="ECO:0000256" key="2">
    <source>
        <dbReference type="ARBA" id="ARBA00007163"/>
    </source>
</evidence>
<evidence type="ECO:0000256" key="6">
    <source>
        <dbReference type="ARBA" id="ARBA00023242"/>
    </source>
</evidence>
<dbReference type="InterPro" id="IPR004827">
    <property type="entry name" value="bZIP"/>
</dbReference>
<reference evidence="10" key="1">
    <citation type="journal article" date="2020" name="bioRxiv">
        <title>Comparative genomics of Chlamydomonas.</title>
        <authorList>
            <person name="Craig R.J."/>
            <person name="Hasan A.R."/>
            <person name="Ness R.W."/>
            <person name="Keightley P.D."/>
        </authorList>
    </citation>
    <scope>NUCLEOTIDE SEQUENCE</scope>
    <source>
        <strain evidence="10">CCAP 11/70</strain>
    </source>
</reference>
<dbReference type="GO" id="GO:0003700">
    <property type="term" value="F:DNA-binding transcription factor activity"/>
    <property type="evidence" value="ECO:0007669"/>
    <property type="project" value="InterPro"/>
</dbReference>
<keyword evidence="6" id="KW-0539">Nucleus</keyword>
<dbReference type="PANTHER" id="PTHR47416:SF8">
    <property type="entry name" value="BASIC-LEUCINE ZIPPER TRANSCRIPTION FACTOR E-RELATED"/>
    <property type="match status" value="1"/>
</dbReference>
<feature type="coiled-coil region" evidence="7">
    <location>
        <begin position="138"/>
        <end position="172"/>
    </location>
</feature>
<feature type="compositionally biased region" description="Low complexity" evidence="8">
    <location>
        <begin position="183"/>
        <end position="201"/>
    </location>
</feature>
<gene>
    <name evidence="10" type="ORF">HYH03_014882</name>
</gene>
<dbReference type="PANTHER" id="PTHR47416">
    <property type="entry name" value="BASIC-LEUCINE ZIPPER TRANSCRIPTION FACTOR F-RELATED"/>
    <property type="match status" value="1"/>
</dbReference>
<feature type="compositionally biased region" description="Low complexity" evidence="8">
    <location>
        <begin position="351"/>
        <end position="361"/>
    </location>
</feature>
<feature type="region of interest" description="Disordered" evidence="8">
    <location>
        <begin position="305"/>
        <end position="361"/>
    </location>
</feature>
<dbReference type="AlphaFoldDB" id="A0A835XMZ7"/>
<evidence type="ECO:0000256" key="7">
    <source>
        <dbReference type="SAM" id="Coils"/>
    </source>
</evidence>
<dbReference type="SUPFAM" id="SSF57959">
    <property type="entry name" value="Leucine zipper domain"/>
    <property type="match status" value="1"/>
</dbReference>
<evidence type="ECO:0000313" key="10">
    <source>
        <dbReference type="EMBL" id="KAG2486435.1"/>
    </source>
</evidence>
<feature type="domain" description="BZIP" evidence="9">
    <location>
        <begin position="113"/>
        <end position="176"/>
    </location>
</feature>
<feature type="compositionally biased region" description="Basic residues" evidence="8">
    <location>
        <begin position="338"/>
        <end position="350"/>
    </location>
</feature>
<evidence type="ECO:0000256" key="1">
    <source>
        <dbReference type="ARBA" id="ARBA00004123"/>
    </source>
</evidence>
<evidence type="ECO:0000313" key="11">
    <source>
        <dbReference type="Proteomes" id="UP000612055"/>
    </source>
</evidence>